<feature type="domain" description="HhH-GPD" evidence="15">
    <location>
        <begin position="18"/>
        <end position="169"/>
    </location>
</feature>
<comment type="similarity">
    <text evidence="3 14">Belongs to the Nth/MutY family.</text>
</comment>
<dbReference type="PANTHER" id="PTHR42944:SF1">
    <property type="entry name" value="ADENINE DNA GLYCOSYLASE"/>
    <property type="match status" value="1"/>
</dbReference>
<keyword evidence="12" id="KW-0234">DNA repair</keyword>
<evidence type="ECO:0000256" key="7">
    <source>
        <dbReference type="ARBA" id="ARBA00022723"/>
    </source>
</evidence>
<evidence type="ECO:0000256" key="9">
    <source>
        <dbReference type="ARBA" id="ARBA00022801"/>
    </source>
</evidence>
<dbReference type="GO" id="GO:0034039">
    <property type="term" value="F:8-oxo-7,8-dihydroguanine DNA N-glycosylase activity"/>
    <property type="evidence" value="ECO:0007669"/>
    <property type="project" value="TreeGrafter"/>
</dbReference>
<evidence type="ECO:0000313" key="17">
    <source>
        <dbReference type="Proteomes" id="UP000030185"/>
    </source>
</evidence>
<dbReference type="InterPro" id="IPR023170">
    <property type="entry name" value="HhH_base_excis_C"/>
</dbReference>
<dbReference type="InterPro" id="IPR044298">
    <property type="entry name" value="MIG/MutY"/>
</dbReference>
<dbReference type="EMBL" id="BBLT01000003">
    <property type="protein sequence ID" value="GAL84410.1"/>
    <property type="molecule type" value="Genomic_DNA"/>
</dbReference>
<sequence length="331" mass="37886">MPWRETQNPYIIWLSEILLQQTRVDQGMPYFYKFIDNYPDVSKLAKAEEREVLRLWEGLGYYSRARNLHATAKLIVEKYSGIFPQSYNELLKLKGVGPYTAAAIASFSYNEPVAVVDGNVYRVLSRFFGIKDDIASPSGVKKFRELANALIPIKDPSTYNQAIMEFGALHCVPVKPKCENCPVSAQCYAFGANEQSSLPVKNKKIIKKNRHFNYLAFVWKDKILMKERKGKDIWQGLYEFYNNESSEILDPGNLLEKLPSSELTIVKSSEVMKHILTHQILFCKGHIINVNSKSAFNAIKGALDLNEFSINQINDLPKPVLIQRFLKQCEF</sequence>
<gene>
    <name evidence="16" type="ORF">MYP_1638</name>
</gene>
<dbReference type="Pfam" id="PF00730">
    <property type="entry name" value="HhH-GPD"/>
    <property type="match status" value="1"/>
</dbReference>
<accession>A0A098LBU8</accession>
<keyword evidence="8 14" id="KW-0227">DNA damage</keyword>
<evidence type="ECO:0000256" key="1">
    <source>
        <dbReference type="ARBA" id="ARBA00000843"/>
    </source>
</evidence>
<evidence type="ECO:0000256" key="3">
    <source>
        <dbReference type="ARBA" id="ARBA00008343"/>
    </source>
</evidence>
<dbReference type="Proteomes" id="UP000030185">
    <property type="component" value="Unassembled WGS sequence"/>
</dbReference>
<dbReference type="eggNOG" id="COG1194">
    <property type="taxonomic scope" value="Bacteria"/>
</dbReference>
<dbReference type="STRING" id="153721.MYP_1638"/>
<dbReference type="Pfam" id="PF14815">
    <property type="entry name" value="NUDIX_4"/>
    <property type="match status" value="1"/>
</dbReference>
<dbReference type="AlphaFoldDB" id="A0A098LBU8"/>
<dbReference type="EC" id="3.2.2.31" evidence="4 14"/>
<dbReference type="NCBIfam" id="TIGR01084">
    <property type="entry name" value="mutY"/>
    <property type="match status" value="1"/>
</dbReference>
<comment type="cofactor">
    <cofactor evidence="14">
        <name>[4Fe-4S] cluster</name>
        <dbReference type="ChEBI" id="CHEBI:49883"/>
    </cofactor>
    <text evidence="14">Binds 1 [4Fe-4S] cluster.</text>
</comment>
<dbReference type="InterPro" id="IPR005760">
    <property type="entry name" value="A/G_AdeGlyc_MutY"/>
</dbReference>
<evidence type="ECO:0000256" key="2">
    <source>
        <dbReference type="ARBA" id="ARBA00002933"/>
    </source>
</evidence>
<comment type="function">
    <text evidence="2">Adenine glycosylase active on G-A mispairs. MutY also corrects error-prone DNA synthesis past GO lesions which are due to the oxidatively damaged form of guanine: 7,8-dihydro-8-oxoguanine (8-oxo-dGTP).</text>
</comment>
<keyword evidence="10 14" id="KW-0408">Iron</keyword>
<protein>
    <recommendedName>
        <fullName evidence="5 14">Adenine DNA glycosylase</fullName>
        <ecNumber evidence="4 14">3.2.2.31</ecNumber>
    </recommendedName>
</protein>
<name>A0A098LBU8_9BACT</name>
<keyword evidence="13 14" id="KW-0326">Glycosidase</keyword>
<dbReference type="InterPro" id="IPR015797">
    <property type="entry name" value="NUDIX_hydrolase-like_dom_sf"/>
</dbReference>
<dbReference type="SMART" id="SM00478">
    <property type="entry name" value="ENDO3c"/>
    <property type="match status" value="1"/>
</dbReference>
<evidence type="ECO:0000313" key="16">
    <source>
        <dbReference type="EMBL" id="GAL84410.1"/>
    </source>
</evidence>
<dbReference type="CDD" id="cd00056">
    <property type="entry name" value="ENDO3c"/>
    <property type="match status" value="1"/>
</dbReference>
<dbReference type="InterPro" id="IPR029119">
    <property type="entry name" value="MutY_C"/>
</dbReference>
<dbReference type="CDD" id="cd03431">
    <property type="entry name" value="NUDIX_DNA_Glycosylase_C-MutY"/>
    <property type="match status" value="1"/>
</dbReference>
<dbReference type="SUPFAM" id="SSF48150">
    <property type="entry name" value="DNA-glycosylase"/>
    <property type="match status" value="1"/>
</dbReference>
<evidence type="ECO:0000256" key="10">
    <source>
        <dbReference type="ARBA" id="ARBA00023004"/>
    </source>
</evidence>
<evidence type="ECO:0000256" key="13">
    <source>
        <dbReference type="ARBA" id="ARBA00023295"/>
    </source>
</evidence>
<proteinExistence type="inferred from homology"/>
<dbReference type="GO" id="GO:0051539">
    <property type="term" value="F:4 iron, 4 sulfur cluster binding"/>
    <property type="evidence" value="ECO:0007669"/>
    <property type="project" value="UniProtKB-UniRule"/>
</dbReference>
<evidence type="ECO:0000256" key="14">
    <source>
        <dbReference type="RuleBase" id="RU365096"/>
    </source>
</evidence>
<dbReference type="PANTHER" id="PTHR42944">
    <property type="entry name" value="ADENINE DNA GLYCOSYLASE"/>
    <property type="match status" value="1"/>
</dbReference>
<dbReference type="FunFam" id="1.10.340.30:FF:000002">
    <property type="entry name" value="Adenine DNA glycosylase"/>
    <property type="match status" value="1"/>
</dbReference>
<keyword evidence="17" id="KW-1185">Reference proteome</keyword>
<keyword evidence="11" id="KW-0411">Iron-sulfur</keyword>
<dbReference type="Pfam" id="PF00633">
    <property type="entry name" value="HHH"/>
    <property type="match status" value="1"/>
</dbReference>
<dbReference type="Gene3D" id="1.10.1670.10">
    <property type="entry name" value="Helix-hairpin-Helix base-excision DNA repair enzymes (C-terminal)"/>
    <property type="match status" value="1"/>
</dbReference>
<evidence type="ECO:0000256" key="8">
    <source>
        <dbReference type="ARBA" id="ARBA00022763"/>
    </source>
</evidence>
<evidence type="ECO:0000256" key="4">
    <source>
        <dbReference type="ARBA" id="ARBA00012045"/>
    </source>
</evidence>
<dbReference type="InterPro" id="IPR000445">
    <property type="entry name" value="HhH_motif"/>
</dbReference>
<keyword evidence="6" id="KW-0004">4Fe-4S</keyword>
<dbReference type="InterPro" id="IPR004035">
    <property type="entry name" value="Endouclease-III_FeS-bd_BS"/>
</dbReference>
<keyword evidence="9" id="KW-0378">Hydrolase</keyword>
<dbReference type="PROSITE" id="PS00764">
    <property type="entry name" value="ENDONUCLEASE_III_1"/>
    <property type="match status" value="1"/>
</dbReference>
<dbReference type="GO" id="GO:0006284">
    <property type="term" value="P:base-excision repair"/>
    <property type="evidence" value="ECO:0007669"/>
    <property type="project" value="UniProtKB-UniRule"/>
</dbReference>
<dbReference type="GO" id="GO:0032357">
    <property type="term" value="F:oxidized purine DNA binding"/>
    <property type="evidence" value="ECO:0007669"/>
    <property type="project" value="TreeGrafter"/>
</dbReference>
<evidence type="ECO:0000256" key="5">
    <source>
        <dbReference type="ARBA" id="ARBA00022023"/>
    </source>
</evidence>
<reference evidence="16 17" key="1">
    <citation type="submission" date="2014-09" db="EMBL/GenBank/DDBJ databases">
        <title>Sporocytophaga myxococcoides PG-01 genome sequencing.</title>
        <authorList>
            <person name="Liu L."/>
            <person name="Gao P.J."/>
            <person name="Chen G.J."/>
            <person name="Wang L.S."/>
        </authorList>
    </citation>
    <scope>NUCLEOTIDE SEQUENCE [LARGE SCALE GENOMIC DNA]</scope>
    <source>
        <strain evidence="16 17">PG-01</strain>
    </source>
</reference>
<dbReference type="GO" id="GO:0000701">
    <property type="term" value="F:purine-specific mismatch base pair DNA N-glycosylase activity"/>
    <property type="evidence" value="ECO:0007669"/>
    <property type="project" value="UniProtKB-EC"/>
</dbReference>
<comment type="caution">
    <text evidence="16">The sequence shown here is derived from an EMBL/GenBank/DDBJ whole genome shotgun (WGS) entry which is preliminary data.</text>
</comment>
<comment type="catalytic activity">
    <reaction evidence="1 14">
        <text>Hydrolyzes free adenine bases from 7,8-dihydro-8-oxoguanine:adenine mismatched double-stranded DNA, leaving an apurinic site.</text>
        <dbReference type="EC" id="3.2.2.31"/>
    </reaction>
</comment>
<organism evidence="16 17">
    <name type="scientific">Sporocytophaga myxococcoides</name>
    <dbReference type="NCBI Taxonomy" id="153721"/>
    <lineage>
        <taxon>Bacteria</taxon>
        <taxon>Pseudomonadati</taxon>
        <taxon>Bacteroidota</taxon>
        <taxon>Cytophagia</taxon>
        <taxon>Cytophagales</taxon>
        <taxon>Cytophagaceae</taxon>
        <taxon>Sporocytophaga</taxon>
    </lineage>
</organism>
<evidence type="ECO:0000256" key="6">
    <source>
        <dbReference type="ARBA" id="ARBA00022485"/>
    </source>
</evidence>
<dbReference type="InterPro" id="IPR011257">
    <property type="entry name" value="DNA_glycosylase"/>
</dbReference>
<evidence type="ECO:0000259" key="15">
    <source>
        <dbReference type="SMART" id="SM00478"/>
    </source>
</evidence>
<evidence type="ECO:0000256" key="12">
    <source>
        <dbReference type="ARBA" id="ARBA00023204"/>
    </source>
</evidence>
<dbReference type="InterPro" id="IPR003265">
    <property type="entry name" value="HhH-GPD_domain"/>
</dbReference>
<dbReference type="SUPFAM" id="SSF55811">
    <property type="entry name" value="Nudix"/>
    <property type="match status" value="1"/>
</dbReference>
<dbReference type="GO" id="GO:0035485">
    <property type="term" value="F:adenine/guanine mispair binding"/>
    <property type="evidence" value="ECO:0007669"/>
    <property type="project" value="TreeGrafter"/>
</dbReference>
<dbReference type="GO" id="GO:0006298">
    <property type="term" value="P:mismatch repair"/>
    <property type="evidence" value="ECO:0007669"/>
    <property type="project" value="TreeGrafter"/>
</dbReference>
<keyword evidence="7" id="KW-0479">Metal-binding</keyword>
<evidence type="ECO:0000256" key="11">
    <source>
        <dbReference type="ARBA" id="ARBA00023014"/>
    </source>
</evidence>
<dbReference type="Gene3D" id="1.10.340.30">
    <property type="entry name" value="Hypothetical protein, domain 2"/>
    <property type="match status" value="1"/>
</dbReference>
<dbReference type="GO" id="GO:0046872">
    <property type="term" value="F:metal ion binding"/>
    <property type="evidence" value="ECO:0007669"/>
    <property type="project" value="UniProtKB-UniRule"/>
</dbReference>